<dbReference type="EMBL" id="CADCVM010000537">
    <property type="protein sequence ID" value="CAA9537834.1"/>
    <property type="molecule type" value="Genomic_DNA"/>
</dbReference>
<gene>
    <name evidence="2" type="ORF">AVDCRST_MAG05-5061</name>
</gene>
<evidence type="ECO:0000313" key="2">
    <source>
        <dbReference type="EMBL" id="CAA9537834.1"/>
    </source>
</evidence>
<organism evidence="2">
    <name type="scientific">uncultured Rubrobacteraceae bacterium</name>
    <dbReference type="NCBI Taxonomy" id="349277"/>
    <lineage>
        <taxon>Bacteria</taxon>
        <taxon>Bacillati</taxon>
        <taxon>Actinomycetota</taxon>
        <taxon>Rubrobacteria</taxon>
        <taxon>Rubrobacterales</taxon>
        <taxon>Rubrobacteraceae</taxon>
        <taxon>environmental samples</taxon>
    </lineage>
</organism>
<evidence type="ECO:0000256" key="1">
    <source>
        <dbReference type="SAM" id="MobiDB-lite"/>
    </source>
</evidence>
<dbReference type="SUPFAM" id="SSF50346">
    <property type="entry name" value="PRC-barrel domain"/>
    <property type="match status" value="1"/>
</dbReference>
<accession>A0A6J4U431</accession>
<protein>
    <recommendedName>
        <fullName evidence="3">PRC-barrel domain-containing protein</fullName>
    </recommendedName>
</protein>
<proteinExistence type="predicted"/>
<evidence type="ECO:0008006" key="3">
    <source>
        <dbReference type="Google" id="ProtNLM"/>
    </source>
</evidence>
<dbReference type="InterPro" id="IPR011033">
    <property type="entry name" value="PRC_barrel-like_sf"/>
</dbReference>
<sequence>MTNDGPGVGSGGERSDAGAGPQTLAQLQGTGAEVVGSDGEKVGDLKTVGEADIVVGRSMLKSDLHVPVARVREVTPDNRVVLDVSADEAKEARWGGPSTDTSGGGADEFSESSRLGKGAMELVEDDSQETK</sequence>
<feature type="region of interest" description="Disordered" evidence="1">
    <location>
        <begin position="86"/>
        <end position="131"/>
    </location>
</feature>
<feature type="compositionally biased region" description="Acidic residues" evidence="1">
    <location>
        <begin position="122"/>
        <end position="131"/>
    </location>
</feature>
<reference evidence="2" key="1">
    <citation type="submission" date="2020-02" db="EMBL/GenBank/DDBJ databases">
        <authorList>
            <person name="Meier V. D."/>
        </authorList>
    </citation>
    <scope>NUCLEOTIDE SEQUENCE</scope>
    <source>
        <strain evidence="2">AVDCRST_MAG05</strain>
    </source>
</reference>
<name>A0A6J4U431_9ACTN</name>
<feature type="region of interest" description="Disordered" evidence="1">
    <location>
        <begin position="1"/>
        <end position="41"/>
    </location>
</feature>
<feature type="compositionally biased region" description="Gly residues" evidence="1">
    <location>
        <begin position="1"/>
        <end position="12"/>
    </location>
</feature>
<dbReference type="AlphaFoldDB" id="A0A6J4U431"/>